<dbReference type="eggNOG" id="arCOG09138">
    <property type="taxonomic scope" value="Archaea"/>
</dbReference>
<dbReference type="KEGG" id="hut:Huta_2449"/>
<gene>
    <name evidence="7" type="ordered locus">Huta_2449</name>
</gene>
<dbReference type="Pfam" id="PF14200">
    <property type="entry name" value="RicinB_lectin_2"/>
    <property type="match status" value="2"/>
</dbReference>
<evidence type="ECO:0000256" key="1">
    <source>
        <dbReference type="ARBA" id="ARBA00004834"/>
    </source>
</evidence>
<evidence type="ECO:0000313" key="7">
    <source>
        <dbReference type="EMBL" id="ACV12615.1"/>
    </source>
</evidence>
<feature type="domain" description="Ricin B lectin" evidence="6">
    <location>
        <begin position="398"/>
        <end position="535"/>
    </location>
</feature>
<dbReference type="CDD" id="cd18616">
    <property type="entry name" value="GH43_ABN-like"/>
    <property type="match status" value="1"/>
</dbReference>
<comment type="pathway">
    <text evidence="1">Glycan metabolism; L-arabinan degradation.</text>
</comment>
<keyword evidence="8" id="KW-1185">Reference proteome</keyword>
<dbReference type="CAZy" id="CBM13">
    <property type="family name" value="Carbohydrate-Binding Module Family 13"/>
</dbReference>
<evidence type="ECO:0000313" key="8">
    <source>
        <dbReference type="Proteomes" id="UP000002071"/>
    </source>
</evidence>
<dbReference type="STRING" id="519442.Huta_2449"/>
<dbReference type="InterPro" id="IPR023296">
    <property type="entry name" value="Glyco_hydro_beta-prop_sf"/>
</dbReference>
<dbReference type="SMART" id="SM00458">
    <property type="entry name" value="RICIN"/>
    <property type="match status" value="1"/>
</dbReference>
<dbReference type="AlphaFoldDB" id="C7NMH6"/>
<evidence type="ECO:0000259" key="6">
    <source>
        <dbReference type="SMART" id="SM00458"/>
    </source>
</evidence>
<dbReference type="PROSITE" id="PS51318">
    <property type="entry name" value="TAT"/>
    <property type="match status" value="1"/>
</dbReference>
<evidence type="ECO:0000256" key="3">
    <source>
        <dbReference type="ARBA" id="ARBA00022801"/>
    </source>
</evidence>
<evidence type="ECO:0000256" key="2">
    <source>
        <dbReference type="ARBA" id="ARBA00009865"/>
    </source>
</evidence>
<dbReference type="SUPFAM" id="SSF75005">
    <property type="entry name" value="Arabinanase/levansucrase/invertase"/>
    <property type="match status" value="1"/>
</dbReference>
<dbReference type="Gene3D" id="2.80.10.50">
    <property type="match status" value="3"/>
</dbReference>
<dbReference type="CDD" id="cd00161">
    <property type="entry name" value="beta-trefoil_Ricin-like"/>
    <property type="match status" value="1"/>
</dbReference>
<dbReference type="GeneID" id="71811489"/>
<reference evidence="7 8" key="1">
    <citation type="journal article" date="2009" name="Stand. Genomic Sci.">
        <title>Complete genome sequence of Halorhabdus utahensis type strain (AX-2).</title>
        <authorList>
            <person name="Anderson I."/>
            <person name="Tindall B.J."/>
            <person name="Pomrenke H."/>
            <person name="Goker M."/>
            <person name="Lapidus A."/>
            <person name="Nolan M."/>
            <person name="Copeland A."/>
            <person name="Glavina Del Rio T."/>
            <person name="Chen F."/>
            <person name="Tice H."/>
            <person name="Cheng J.F."/>
            <person name="Lucas S."/>
            <person name="Chertkov O."/>
            <person name="Bruce D."/>
            <person name="Brettin T."/>
            <person name="Detter J.C."/>
            <person name="Han C."/>
            <person name="Goodwin L."/>
            <person name="Land M."/>
            <person name="Hauser L."/>
            <person name="Chang Y.J."/>
            <person name="Jeffries C.D."/>
            <person name="Pitluck S."/>
            <person name="Pati A."/>
            <person name="Mavromatis K."/>
            <person name="Ivanova N."/>
            <person name="Ovchinnikova G."/>
            <person name="Chen A."/>
            <person name="Palaniappan K."/>
            <person name="Chain P."/>
            <person name="Rohde M."/>
            <person name="Bristow J."/>
            <person name="Eisen J.A."/>
            <person name="Markowitz V."/>
            <person name="Hugenholtz P."/>
            <person name="Kyrpides N.C."/>
            <person name="Klenk H.P."/>
        </authorList>
    </citation>
    <scope>NUCLEOTIDE SEQUENCE [LARGE SCALE GENOMIC DNA]</scope>
    <source>
        <strain evidence="8">DSM 12940 / JCM 11049 / AX-2</strain>
    </source>
</reference>
<dbReference type="GO" id="GO:0005975">
    <property type="term" value="P:carbohydrate metabolic process"/>
    <property type="evidence" value="ECO:0007669"/>
    <property type="project" value="InterPro"/>
</dbReference>
<dbReference type="InterPro" id="IPR035992">
    <property type="entry name" value="Ricin_B-like_lectins"/>
</dbReference>
<accession>C7NMH6</accession>
<dbReference type="GO" id="GO:0004553">
    <property type="term" value="F:hydrolase activity, hydrolyzing O-glycosyl compounds"/>
    <property type="evidence" value="ECO:0007669"/>
    <property type="project" value="InterPro"/>
</dbReference>
<dbReference type="SUPFAM" id="SSF50370">
    <property type="entry name" value="Ricin B-like lectins"/>
    <property type="match status" value="1"/>
</dbReference>
<dbReference type="Gene3D" id="2.115.10.20">
    <property type="entry name" value="Glycosyl hydrolase domain, family 43"/>
    <property type="match status" value="1"/>
</dbReference>
<dbReference type="InterPro" id="IPR006311">
    <property type="entry name" value="TAT_signal"/>
</dbReference>
<dbReference type="RefSeq" id="WP_015790181.1">
    <property type="nucleotide sequence ID" value="NC_013158.1"/>
</dbReference>
<sequence length="537" mass="57038">MNELEGGPNLNRRSVLKTIGTGAVGACTLALGGAVTADDSPDHYHNPVGPVGFGDVTAIQADDGTYYVYGTETPNDVVPIATSNDLVNWSYVGAALPDHPDWRDDPDAGVWAPDINDYNGQYHLYYSYSAWGSQNNPGIGLATSPTPEGPFTDQGPVFRAEDLGMTNCIDPEFRVVDGTPYMVWGSWYGIHGVELTGDGRDYVPGTTFHLAGDRREGGMIVEANGYYYLFYSTGHCCEGADSTYAVEVGRSESFTGPYDNQNGTDLRDLNEHHSGVSVLAGTSQFIGTGHNTVIRDDAGDLWMLYHVEATADLEERQLMIDRIQWDENDWPVVACDGTPSSQSPMPASGEYPCGVGGGNSGGSDSGDDGTGGGSDSGDDGTGGGSDSTDGPDSGAIDEGTYRITNVNSGKLLEVAVAGTADGDNVRQYGDTDHPCQQWEVAENADGTYTVTNENSGKLLEVANADTADGANVRQYADTGHPCQDWSLIDNGDGTYRLENENSGSVADVDSASSEDGANVLQWPWHGGDNQRWQFDAI</sequence>
<protein>
    <submittedName>
        <fullName evidence="7">Glycoside hydrolase family 43</fullName>
    </submittedName>
</protein>
<dbReference type="Proteomes" id="UP000002071">
    <property type="component" value="Chromosome"/>
</dbReference>
<dbReference type="PANTHER" id="PTHR43301">
    <property type="entry name" value="ARABINAN ENDO-1,5-ALPHA-L-ARABINOSIDASE"/>
    <property type="match status" value="1"/>
</dbReference>
<dbReference type="Pfam" id="PF04616">
    <property type="entry name" value="Glyco_hydro_43"/>
    <property type="match status" value="1"/>
</dbReference>
<feature type="region of interest" description="Disordered" evidence="5">
    <location>
        <begin position="334"/>
        <end position="401"/>
    </location>
</feature>
<dbReference type="PANTHER" id="PTHR43301:SF3">
    <property type="entry name" value="ARABINAN ENDO-1,5-ALPHA-L-ARABINOSIDASE A-RELATED"/>
    <property type="match status" value="1"/>
</dbReference>
<dbReference type="InterPro" id="IPR000772">
    <property type="entry name" value="Ricin_B_lectin"/>
</dbReference>
<dbReference type="InterPro" id="IPR006710">
    <property type="entry name" value="Glyco_hydro_43"/>
</dbReference>
<keyword evidence="4" id="KW-0326">Glycosidase</keyword>
<comment type="similarity">
    <text evidence="2">Belongs to the glycosyl hydrolase 43 family.</text>
</comment>
<keyword evidence="3 7" id="KW-0378">Hydrolase</keyword>
<feature type="compositionally biased region" description="Gly residues" evidence="5">
    <location>
        <begin position="354"/>
        <end position="385"/>
    </location>
</feature>
<dbReference type="HOGENOM" id="CLU_009397_5_1_2"/>
<evidence type="ECO:0000256" key="5">
    <source>
        <dbReference type="SAM" id="MobiDB-lite"/>
    </source>
</evidence>
<name>C7NMH6_HALUD</name>
<organism evidence="7 8">
    <name type="scientific">Halorhabdus utahensis (strain DSM 12940 / JCM 11049 / AX-2)</name>
    <dbReference type="NCBI Taxonomy" id="519442"/>
    <lineage>
        <taxon>Archaea</taxon>
        <taxon>Methanobacteriati</taxon>
        <taxon>Methanobacteriota</taxon>
        <taxon>Stenosarchaea group</taxon>
        <taxon>Halobacteria</taxon>
        <taxon>Halobacteriales</taxon>
        <taxon>Haloarculaceae</taxon>
        <taxon>Halorhabdus</taxon>
    </lineage>
</organism>
<dbReference type="CAZy" id="GH43">
    <property type="family name" value="Glycoside Hydrolase Family 43"/>
</dbReference>
<proteinExistence type="inferred from homology"/>
<dbReference type="PROSITE" id="PS50231">
    <property type="entry name" value="RICIN_B_LECTIN"/>
    <property type="match status" value="1"/>
</dbReference>
<dbReference type="EMBL" id="CP001687">
    <property type="protein sequence ID" value="ACV12615.1"/>
    <property type="molecule type" value="Genomic_DNA"/>
</dbReference>
<evidence type="ECO:0000256" key="4">
    <source>
        <dbReference type="ARBA" id="ARBA00023295"/>
    </source>
</evidence>
<dbReference type="InterPro" id="IPR050727">
    <property type="entry name" value="GH43_arabinanases"/>
</dbReference>